<feature type="region of interest" description="Disordered" evidence="1">
    <location>
        <begin position="1"/>
        <end position="20"/>
    </location>
</feature>
<keyword evidence="3" id="KW-1185">Reference proteome</keyword>
<protein>
    <submittedName>
        <fullName evidence="2">Uncharacterized protein</fullName>
    </submittedName>
</protein>
<accession>A0A9W8I4L1</accession>
<reference evidence="2" key="1">
    <citation type="submission" date="2022-07" db="EMBL/GenBank/DDBJ databases">
        <title>Phylogenomic reconstructions and comparative analyses of Kickxellomycotina fungi.</title>
        <authorList>
            <person name="Reynolds N.K."/>
            <person name="Stajich J.E."/>
            <person name="Barry K."/>
            <person name="Grigoriev I.V."/>
            <person name="Crous P."/>
            <person name="Smith M.E."/>
        </authorList>
    </citation>
    <scope>NUCLEOTIDE SEQUENCE</scope>
    <source>
        <strain evidence="2">NRRL 1566</strain>
    </source>
</reference>
<evidence type="ECO:0000313" key="3">
    <source>
        <dbReference type="Proteomes" id="UP001139887"/>
    </source>
</evidence>
<feature type="region of interest" description="Disordered" evidence="1">
    <location>
        <begin position="168"/>
        <end position="199"/>
    </location>
</feature>
<dbReference type="OrthoDB" id="5597116at2759"/>
<dbReference type="AlphaFoldDB" id="A0A9W8I4L1"/>
<feature type="compositionally biased region" description="Basic residues" evidence="1">
    <location>
        <begin position="53"/>
        <end position="67"/>
    </location>
</feature>
<sequence>MAKKKQQNPPLVTVPVDESDDEYLSAEDIDFVQQNAESLGFLSSVNPESLLNIKKKTKEKRRTRKAKPSVPPPTELTESEDEDSDLDAALVAEDSDSDMEILSGSEEEEEEEEEEEKDYINSKERRALKRKAMFGDEMSYEQSARSFVQAGKKVKETNKLPIKTADGRLKAAEYSDSEEEEEQLQKTEAEAEAETETES</sequence>
<dbReference type="EMBL" id="JANBUW010000640">
    <property type="protein sequence ID" value="KAJ2846034.1"/>
    <property type="molecule type" value="Genomic_DNA"/>
</dbReference>
<evidence type="ECO:0000313" key="2">
    <source>
        <dbReference type="EMBL" id="KAJ2846034.1"/>
    </source>
</evidence>
<evidence type="ECO:0000256" key="1">
    <source>
        <dbReference type="SAM" id="MobiDB-lite"/>
    </source>
</evidence>
<feature type="compositionally biased region" description="Acidic residues" evidence="1">
    <location>
        <begin position="93"/>
        <end position="117"/>
    </location>
</feature>
<name>A0A9W8I4L1_9FUNG</name>
<organism evidence="2 3">
    <name type="scientific">Coemansia brasiliensis</name>
    <dbReference type="NCBI Taxonomy" id="2650707"/>
    <lineage>
        <taxon>Eukaryota</taxon>
        <taxon>Fungi</taxon>
        <taxon>Fungi incertae sedis</taxon>
        <taxon>Zoopagomycota</taxon>
        <taxon>Kickxellomycotina</taxon>
        <taxon>Kickxellomycetes</taxon>
        <taxon>Kickxellales</taxon>
        <taxon>Kickxellaceae</taxon>
        <taxon>Coemansia</taxon>
    </lineage>
</organism>
<feature type="non-terminal residue" evidence="2">
    <location>
        <position position="199"/>
    </location>
</feature>
<comment type="caution">
    <text evidence="2">The sequence shown here is derived from an EMBL/GenBank/DDBJ whole genome shotgun (WGS) entry which is preliminary data.</text>
</comment>
<proteinExistence type="predicted"/>
<feature type="compositionally biased region" description="Acidic residues" evidence="1">
    <location>
        <begin position="77"/>
        <end position="86"/>
    </location>
</feature>
<feature type="compositionally biased region" description="Acidic residues" evidence="1">
    <location>
        <begin position="190"/>
        <end position="199"/>
    </location>
</feature>
<gene>
    <name evidence="2" type="ORF">IWW36_004536</name>
</gene>
<feature type="region of interest" description="Disordered" evidence="1">
    <location>
        <begin position="53"/>
        <end position="125"/>
    </location>
</feature>
<dbReference type="Proteomes" id="UP001139887">
    <property type="component" value="Unassembled WGS sequence"/>
</dbReference>